<sequence length="58" mass="6959">MFFGWILLIAVVYLLVKDDPRVNFTQKDSPLQKLKERYINGEIDEETYNRMKSVIHDK</sequence>
<keyword evidence="3" id="KW-1185">Reference proteome</keyword>
<evidence type="ECO:0000313" key="2">
    <source>
        <dbReference type="EMBL" id="MBO1265564.1"/>
    </source>
</evidence>
<dbReference type="AlphaFoldDB" id="A0A939HAH7"/>
<dbReference type="InterPro" id="IPR018649">
    <property type="entry name" value="SHOCT"/>
</dbReference>
<evidence type="ECO:0000259" key="1">
    <source>
        <dbReference type="Pfam" id="PF09851"/>
    </source>
</evidence>
<dbReference type="Pfam" id="PF09851">
    <property type="entry name" value="SHOCT"/>
    <property type="match status" value="1"/>
</dbReference>
<proteinExistence type="predicted"/>
<protein>
    <submittedName>
        <fullName evidence="2">SHOCT domain-containing protein</fullName>
    </submittedName>
</protein>
<feature type="domain" description="SHOCT" evidence="1">
    <location>
        <begin position="30"/>
        <end position="55"/>
    </location>
</feature>
<dbReference type="RefSeq" id="WP_207600086.1">
    <property type="nucleotide sequence ID" value="NZ_JAFNJU010000008.1"/>
</dbReference>
<accession>A0A939HAH7</accession>
<gene>
    <name evidence="2" type="ORF">J3A84_11015</name>
</gene>
<comment type="caution">
    <text evidence="2">The sequence shown here is derived from an EMBL/GenBank/DDBJ whole genome shotgun (WGS) entry which is preliminary data.</text>
</comment>
<organism evidence="2 3">
    <name type="scientific">Proteiniclasticum aestuarii</name>
    <dbReference type="NCBI Taxonomy" id="2817862"/>
    <lineage>
        <taxon>Bacteria</taxon>
        <taxon>Bacillati</taxon>
        <taxon>Bacillota</taxon>
        <taxon>Clostridia</taxon>
        <taxon>Eubacteriales</taxon>
        <taxon>Clostridiaceae</taxon>
        <taxon>Proteiniclasticum</taxon>
    </lineage>
</organism>
<dbReference type="Proteomes" id="UP000664218">
    <property type="component" value="Unassembled WGS sequence"/>
</dbReference>
<evidence type="ECO:0000313" key="3">
    <source>
        <dbReference type="Proteomes" id="UP000664218"/>
    </source>
</evidence>
<reference evidence="2" key="1">
    <citation type="submission" date="2021-03" db="EMBL/GenBank/DDBJ databases">
        <title>Proteiniclasticum marinus sp. nov., isolated from tidal flat sediment.</title>
        <authorList>
            <person name="Namirimu T."/>
            <person name="Yang J.-A."/>
            <person name="Yang S.-H."/>
            <person name="Kim Y.-J."/>
            <person name="Kwon K.K."/>
        </authorList>
    </citation>
    <scope>NUCLEOTIDE SEQUENCE</scope>
    <source>
        <strain evidence="2">SCR006</strain>
    </source>
</reference>
<name>A0A939HAH7_9CLOT</name>
<dbReference type="EMBL" id="JAFNJU010000008">
    <property type="protein sequence ID" value="MBO1265564.1"/>
    <property type="molecule type" value="Genomic_DNA"/>
</dbReference>